<evidence type="ECO:0000313" key="4">
    <source>
        <dbReference type="Proteomes" id="UP000824159"/>
    </source>
</evidence>
<proteinExistence type="predicted"/>
<dbReference type="AlphaFoldDB" id="A0A9D1HAX5"/>
<sequence length="176" mass="19570">MRKIKLFSIAAAFFVSAAGTMLHFAYENIGGTFWAVIGAVNESTWEHLKLIFWPAFAAGFLEYMIYGKNYRGFISVKGISVFIGMAAIIVLFYTYTGVLGYHILAADIGIFYVSVMCSYLFMYVFLKKEKNERFSAFSDVFIAEAVTGAALLFVIFTFNAPDIALFQDPVTGGRGL</sequence>
<organism evidence="3 4">
    <name type="scientific">Candidatus Allocopromorpha excrementavium</name>
    <dbReference type="NCBI Taxonomy" id="2840741"/>
    <lineage>
        <taxon>Bacteria</taxon>
        <taxon>Bacillati</taxon>
        <taxon>Bacillota</taxon>
        <taxon>Clostridia</taxon>
        <taxon>Eubacteriales</taxon>
        <taxon>Eubacteriaceae</taxon>
        <taxon>Eubacteriaceae incertae sedis</taxon>
        <taxon>Candidatus Allocopromorpha</taxon>
    </lineage>
</organism>
<evidence type="ECO:0000256" key="1">
    <source>
        <dbReference type="SAM" id="Phobius"/>
    </source>
</evidence>
<reference evidence="3" key="2">
    <citation type="journal article" date="2021" name="PeerJ">
        <title>Extensive microbial diversity within the chicken gut microbiome revealed by metagenomics and culture.</title>
        <authorList>
            <person name="Gilroy R."/>
            <person name="Ravi A."/>
            <person name="Getino M."/>
            <person name="Pursley I."/>
            <person name="Horton D.L."/>
            <person name="Alikhan N.F."/>
            <person name="Baker D."/>
            <person name="Gharbi K."/>
            <person name="Hall N."/>
            <person name="Watson M."/>
            <person name="Adriaenssens E.M."/>
            <person name="Foster-Nyarko E."/>
            <person name="Jarju S."/>
            <person name="Secka A."/>
            <person name="Antonio M."/>
            <person name="Oren A."/>
            <person name="Chaudhuri R.R."/>
            <person name="La Ragione R."/>
            <person name="Hildebrand F."/>
            <person name="Pallen M.J."/>
        </authorList>
    </citation>
    <scope>NUCLEOTIDE SEQUENCE</scope>
    <source>
        <strain evidence="3">CHK176-22527</strain>
    </source>
</reference>
<feature type="transmembrane region" description="Helical" evidence="1">
    <location>
        <begin position="101"/>
        <end position="125"/>
    </location>
</feature>
<dbReference type="Proteomes" id="UP000824159">
    <property type="component" value="Unassembled WGS sequence"/>
</dbReference>
<dbReference type="InterPro" id="IPR045407">
    <property type="entry name" value="DUF6512"/>
</dbReference>
<protein>
    <submittedName>
        <fullName evidence="3">Uncharacterized protein</fullName>
    </submittedName>
</protein>
<feature type="transmembrane region" description="Helical" evidence="1">
    <location>
        <begin position="137"/>
        <end position="158"/>
    </location>
</feature>
<keyword evidence="1" id="KW-0812">Transmembrane</keyword>
<evidence type="ECO:0000256" key="2">
    <source>
        <dbReference type="SAM" id="SignalP"/>
    </source>
</evidence>
<keyword evidence="1" id="KW-1133">Transmembrane helix</keyword>
<reference evidence="3" key="1">
    <citation type="submission" date="2020-10" db="EMBL/GenBank/DDBJ databases">
        <authorList>
            <person name="Gilroy R."/>
        </authorList>
    </citation>
    <scope>NUCLEOTIDE SEQUENCE</scope>
    <source>
        <strain evidence="3">CHK176-22527</strain>
    </source>
</reference>
<dbReference type="Pfam" id="PF20122">
    <property type="entry name" value="DUF6512"/>
    <property type="match status" value="1"/>
</dbReference>
<feature type="transmembrane region" description="Helical" evidence="1">
    <location>
        <begin position="49"/>
        <end position="66"/>
    </location>
</feature>
<evidence type="ECO:0000313" key="3">
    <source>
        <dbReference type="EMBL" id="HIT98845.1"/>
    </source>
</evidence>
<dbReference type="EMBL" id="DVLX01000017">
    <property type="protein sequence ID" value="HIT98845.1"/>
    <property type="molecule type" value="Genomic_DNA"/>
</dbReference>
<feature type="transmembrane region" description="Helical" evidence="1">
    <location>
        <begin position="78"/>
        <end position="95"/>
    </location>
</feature>
<feature type="chain" id="PRO_5038811188" evidence="2">
    <location>
        <begin position="18"/>
        <end position="176"/>
    </location>
</feature>
<comment type="caution">
    <text evidence="3">The sequence shown here is derived from an EMBL/GenBank/DDBJ whole genome shotgun (WGS) entry which is preliminary data.</text>
</comment>
<name>A0A9D1HAX5_9FIRM</name>
<keyword evidence="1" id="KW-0472">Membrane</keyword>
<accession>A0A9D1HAX5</accession>
<feature type="signal peptide" evidence="2">
    <location>
        <begin position="1"/>
        <end position="17"/>
    </location>
</feature>
<gene>
    <name evidence="3" type="ORF">IAD12_01135</name>
</gene>
<keyword evidence="2" id="KW-0732">Signal</keyword>